<evidence type="ECO:0000256" key="2">
    <source>
        <dbReference type="ARBA" id="ARBA00022692"/>
    </source>
</evidence>
<dbReference type="GO" id="GO:0016020">
    <property type="term" value="C:membrane"/>
    <property type="evidence" value="ECO:0007669"/>
    <property type="project" value="UniProtKB-SubCell"/>
</dbReference>
<sequence length="284" mass="33225">MLYQQRRIAYDSIRRQSALEAIDELFKTQQFYWFLGHLFTIIFFTCSVLTGVVDHRISLRYYQYSLVSIIISYLLMIAQIYPKSGIMFMKLKHTSIKDYNIQYFLLALVLYWSSFKIGQIRSGLYSYVIYSGLHVIIYCQKHIAPIFITKIKDKERFDSIIGRIISAINLPILFIAAIGEIVTLFLAIFQFLTSLVFLLINWDWKFVGINLFVVVVFVVFVKLRFDDNHCTNTVINSIDTRIDDIVNQINDPQLLYIYHVIRDAGIKYLSLIQLDQYSPDGAVK</sequence>
<dbReference type="PANTHER" id="PTHR12703:SF4">
    <property type="entry name" value="TRANSMEMBRANE PROTEIN 33"/>
    <property type="match status" value="1"/>
</dbReference>
<dbReference type="GO" id="GO:0005783">
    <property type="term" value="C:endoplasmic reticulum"/>
    <property type="evidence" value="ECO:0007669"/>
    <property type="project" value="TreeGrafter"/>
</dbReference>
<name>C5MEW4_CANTT</name>
<dbReference type="EMBL" id="GG692400">
    <property type="protein sequence ID" value="EER31824.1"/>
    <property type="molecule type" value="Genomic_DNA"/>
</dbReference>
<dbReference type="OrthoDB" id="5581259at2759"/>
<feature type="transmembrane region" description="Helical" evidence="5">
    <location>
        <begin position="170"/>
        <end position="200"/>
    </location>
</feature>
<organism evidence="6 7">
    <name type="scientific">Candida tropicalis (strain ATCC MYA-3404 / T1)</name>
    <name type="common">Yeast</name>
    <dbReference type="NCBI Taxonomy" id="294747"/>
    <lineage>
        <taxon>Eukaryota</taxon>
        <taxon>Fungi</taxon>
        <taxon>Dikarya</taxon>
        <taxon>Ascomycota</taxon>
        <taxon>Saccharomycotina</taxon>
        <taxon>Pichiomycetes</taxon>
        <taxon>Debaryomycetaceae</taxon>
        <taxon>Candida/Lodderomyces clade</taxon>
        <taxon>Candida</taxon>
    </lineage>
</organism>
<evidence type="ECO:0000313" key="7">
    <source>
        <dbReference type="Proteomes" id="UP000002037"/>
    </source>
</evidence>
<comment type="subcellular location">
    <subcellularLocation>
        <location evidence="1">Membrane</location>
        <topology evidence="1">Multi-pass membrane protein</topology>
    </subcellularLocation>
</comment>
<feature type="transmembrane region" description="Helical" evidence="5">
    <location>
        <begin position="59"/>
        <end position="78"/>
    </location>
</feature>
<evidence type="ECO:0000256" key="5">
    <source>
        <dbReference type="SAM" id="Phobius"/>
    </source>
</evidence>
<dbReference type="eggNOG" id="KOG4002">
    <property type="taxonomic scope" value="Eukaryota"/>
</dbReference>
<keyword evidence="7" id="KW-1185">Reference proteome</keyword>
<protein>
    <submittedName>
        <fullName evidence="6">Uncharacterized protein</fullName>
    </submittedName>
</protein>
<gene>
    <name evidence="6" type="ORF">CTRG_04607</name>
</gene>
<dbReference type="PANTHER" id="PTHR12703">
    <property type="entry name" value="TRANSMEMBRANE PROTEIN 33"/>
    <property type="match status" value="1"/>
</dbReference>
<reference evidence="6 7" key="1">
    <citation type="journal article" date="2009" name="Nature">
        <title>Evolution of pathogenicity and sexual reproduction in eight Candida genomes.</title>
        <authorList>
            <person name="Butler G."/>
            <person name="Rasmussen M.D."/>
            <person name="Lin M.F."/>
            <person name="Santos M.A."/>
            <person name="Sakthikumar S."/>
            <person name="Munro C.A."/>
            <person name="Rheinbay E."/>
            <person name="Grabherr M."/>
            <person name="Forche A."/>
            <person name="Reedy J.L."/>
            <person name="Agrafioti I."/>
            <person name="Arnaud M.B."/>
            <person name="Bates S."/>
            <person name="Brown A.J."/>
            <person name="Brunke S."/>
            <person name="Costanzo M.C."/>
            <person name="Fitzpatrick D.A."/>
            <person name="de Groot P.W."/>
            <person name="Harris D."/>
            <person name="Hoyer L.L."/>
            <person name="Hube B."/>
            <person name="Klis F.M."/>
            <person name="Kodira C."/>
            <person name="Lennard N."/>
            <person name="Logue M.E."/>
            <person name="Martin R."/>
            <person name="Neiman A.M."/>
            <person name="Nikolaou E."/>
            <person name="Quail M.A."/>
            <person name="Quinn J."/>
            <person name="Santos M.C."/>
            <person name="Schmitzberger F.F."/>
            <person name="Sherlock G."/>
            <person name="Shah P."/>
            <person name="Silverstein K.A."/>
            <person name="Skrzypek M.S."/>
            <person name="Soll D."/>
            <person name="Staggs R."/>
            <person name="Stansfield I."/>
            <person name="Stumpf M.P."/>
            <person name="Sudbery P.E."/>
            <person name="Srikantha T."/>
            <person name="Zeng Q."/>
            <person name="Berman J."/>
            <person name="Berriman M."/>
            <person name="Heitman J."/>
            <person name="Gow N.A."/>
            <person name="Lorenz M.C."/>
            <person name="Birren B.W."/>
            <person name="Kellis M."/>
            <person name="Cuomo C.A."/>
        </authorList>
    </citation>
    <scope>NUCLEOTIDE SEQUENCE [LARGE SCALE GENOMIC DNA]</scope>
    <source>
        <strain evidence="7">ATCC MYA-3404 / T1</strain>
    </source>
</reference>
<keyword evidence="2 5" id="KW-0812">Transmembrane</keyword>
<feature type="transmembrane region" description="Helical" evidence="5">
    <location>
        <begin position="127"/>
        <end position="149"/>
    </location>
</feature>
<keyword evidence="4 5" id="KW-0472">Membrane</keyword>
<dbReference type="InterPro" id="IPR051645">
    <property type="entry name" value="PER33/POM33_regulator"/>
</dbReference>
<dbReference type="HOGENOM" id="CLU_065417_3_0_1"/>
<dbReference type="VEuPathDB" id="FungiDB:CTRG_04607"/>
<dbReference type="AlphaFoldDB" id="C5MEW4"/>
<dbReference type="KEGG" id="ctp:CTRG_04607"/>
<feature type="transmembrane region" description="Helical" evidence="5">
    <location>
        <begin position="99"/>
        <end position="115"/>
    </location>
</feature>
<feature type="transmembrane region" description="Helical" evidence="5">
    <location>
        <begin position="31"/>
        <end position="53"/>
    </location>
</feature>
<dbReference type="GO" id="GO:0071786">
    <property type="term" value="P:endoplasmic reticulum tubular network organization"/>
    <property type="evidence" value="ECO:0007669"/>
    <property type="project" value="TreeGrafter"/>
</dbReference>
<proteinExistence type="predicted"/>
<accession>C5MEW4</accession>
<dbReference type="Proteomes" id="UP000002037">
    <property type="component" value="Unassembled WGS sequence"/>
</dbReference>
<evidence type="ECO:0000256" key="1">
    <source>
        <dbReference type="ARBA" id="ARBA00004141"/>
    </source>
</evidence>
<evidence type="ECO:0000313" key="6">
    <source>
        <dbReference type="EMBL" id="EER31824.1"/>
    </source>
</evidence>
<dbReference type="RefSeq" id="XP_002550309.1">
    <property type="nucleotide sequence ID" value="XM_002550263.1"/>
</dbReference>
<dbReference type="GeneID" id="8301139"/>
<dbReference type="GO" id="GO:0061024">
    <property type="term" value="P:membrane organization"/>
    <property type="evidence" value="ECO:0007669"/>
    <property type="project" value="TreeGrafter"/>
</dbReference>
<feature type="transmembrane region" description="Helical" evidence="5">
    <location>
        <begin position="206"/>
        <end position="225"/>
    </location>
</feature>
<evidence type="ECO:0000256" key="3">
    <source>
        <dbReference type="ARBA" id="ARBA00022989"/>
    </source>
</evidence>
<keyword evidence="3 5" id="KW-1133">Transmembrane helix</keyword>
<evidence type="ECO:0000256" key="4">
    <source>
        <dbReference type="ARBA" id="ARBA00023136"/>
    </source>
</evidence>